<dbReference type="OrthoDB" id="9797534at2"/>
<feature type="domain" description="Tripartite ATP-independent periplasmic transporters DctQ component" evidence="10">
    <location>
        <begin position="27"/>
        <end position="157"/>
    </location>
</feature>
<evidence type="ECO:0000256" key="7">
    <source>
        <dbReference type="ARBA" id="ARBA00023136"/>
    </source>
</evidence>
<dbReference type="PANTHER" id="PTHR35011">
    <property type="entry name" value="2,3-DIKETO-L-GULONATE TRAP TRANSPORTER SMALL PERMEASE PROTEIN YIAM"/>
    <property type="match status" value="1"/>
</dbReference>
<evidence type="ECO:0000256" key="4">
    <source>
        <dbReference type="ARBA" id="ARBA00022519"/>
    </source>
</evidence>
<proteinExistence type="inferred from homology"/>
<dbReference type="Proteomes" id="UP000233248">
    <property type="component" value="Unassembled WGS sequence"/>
</dbReference>
<dbReference type="Pfam" id="PF04290">
    <property type="entry name" value="DctQ"/>
    <property type="match status" value="1"/>
</dbReference>
<feature type="transmembrane region" description="Helical" evidence="9">
    <location>
        <begin position="21"/>
        <end position="40"/>
    </location>
</feature>
<keyword evidence="6 9" id="KW-1133">Transmembrane helix</keyword>
<dbReference type="GO" id="GO:0005886">
    <property type="term" value="C:plasma membrane"/>
    <property type="evidence" value="ECO:0007669"/>
    <property type="project" value="UniProtKB-SubCell"/>
</dbReference>
<feature type="transmembrane region" description="Helical" evidence="9">
    <location>
        <begin position="131"/>
        <end position="154"/>
    </location>
</feature>
<evidence type="ECO:0000256" key="1">
    <source>
        <dbReference type="ARBA" id="ARBA00004429"/>
    </source>
</evidence>
<accession>A0A2N1J3N6</accession>
<reference evidence="11 12" key="1">
    <citation type="submission" date="2017-09" db="EMBL/GenBank/DDBJ databases">
        <title>Genomics of the genus Arcobacter.</title>
        <authorList>
            <person name="Perez-Cataluna A."/>
            <person name="Figueras M.J."/>
            <person name="Salas-Masso N."/>
        </authorList>
    </citation>
    <scope>NUCLEOTIDE SEQUENCE [LARGE SCALE GENOMIC DNA]</scope>
    <source>
        <strain evidence="11 12">DSM 18005</strain>
    </source>
</reference>
<feature type="transmembrane region" description="Helical" evidence="9">
    <location>
        <begin position="52"/>
        <end position="69"/>
    </location>
</feature>
<dbReference type="InterPro" id="IPR007387">
    <property type="entry name" value="TRAP_DctQ"/>
</dbReference>
<dbReference type="GO" id="GO:0015740">
    <property type="term" value="P:C4-dicarboxylate transport"/>
    <property type="evidence" value="ECO:0007669"/>
    <property type="project" value="TreeGrafter"/>
</dbReference>
<dbReference type="PANTHER" id="PTHR35011:SF10">
    <property type="entry name" value="TRAP TRANSPORTER SMALL PERMEASE PROTEIN"/>
    <property type="match status" value="1"/>
</dbReference>
<evidence type="ECO:0000313" key="11">
    <source>
        <dbReference type="EMBL" id="PKI81171.1"/>
    </source>
</evidence>
<evidence type="ECO:0000256" key="8">
    <source>
        <dbReference type="ARBA" id="ARBA00038436"/>
    </source>
</evidence>
<protein>
    <submittedName>
        <fullName evidence="11">C4-dicarboxylate ABC transporter permease</fullName>
    </submittedName>
</protein>
<evidence type="ECO:0000256" key="5">
    <source>
        <dbReference type="ARBA" id="ARBA00022692"/>
    </source>
</evidence>
<feature type="transmembrane region" description="Helical" evidence="9">
    <location>
        <begin position="90"/>
        <end position="111"/>
    </location>
</feature>
<dbReference type="AlphaFoldDB" id="A0A2N1J3N6"/>
<keyword evidence="5 9" id="KW-0812">Transmembrane</keyword>
<organism evidence="11 12">
    <name type="scientific">Malaciobacter halophilus</name>
    <dbReference type="NCBI Taxonomy" id="197482"/>
    <lineage>
        <taxon>Bacteria</taxon>
        <taxon>Pseudomonadati</taxon>
        <taxon>Campylobacterota</taxon>
        <taxon>Epsilonproteobacteria</taxon>
        <taxon>Campylobacterales</taxon>
        <taxon>Arcobacteraceae</taxon>
        <taxon>Malaciobacter</taxon>
    </lineage>
</organism>
<keyword evidence="7 9" id="KW-0472">Membrane</keyword>
<dbReference type="GO" id="GO:0022857">
    <property type="term" value="F:transmembrane transporter activity"/>
    <property type="evidence" value="ECO:0007669"/>
    <property type="project" value="TreeGrafter"/>
</dbReference>
<comment type="caution">
    <text evidence="11">The sequence shown here is derived from an EMBL/GenBank/DDBJ whole genome shotgun (WGS) entry which is preliminary data.</text>
</comment>
<keyword evidence="3" id="KW-1003">Cell membrane</keyword>
<gene>
    <name evidence="11" type="ORF">CP960_05565</name>
</gene>
<evidence type="ECO:0000256" key="2">
    <source>
        <dbReference type="ARBA" id="ARBA00022448"/>
    </source>
</evidence>
<evidence type="ECO:0000256" key="9">
    <source>
        <dbReference type="SAM" id="Phobius"/>
    </source>
</evidence>
<keyword evidence="2" id="KW-0813">Transport</keyword>
<dbReference type="InterPro" id="IPR055348">
    <property type="entry name" value="DctQ"/>
</dbReference>
<name>A0A2N1J3N6_9BACT</name>
<evidence type="ECO:0000256" key="6">
    <source>
        <dbReference type="ARBA" id="ARBA00022989"/>
    </source>
</evidence>
<comment type="subcellular location">
    <subcellularLocation>
        <location evidence="1">Cell inner membrane</location>
        <topology evidence="1">Multi-pass membrane protein</topology>
    </subcellularLocation>
</comment>
<evidence type="ECO:0000313" key="12">
    <source>
        <dbReference type="Proteomes" id="UP000233248"/>
    </source>
</evidence>
<comment type="similarity">
    <text evidence="8">Belongs to the TRAP transporter small permease family.</text>
</comment>
<keyword evidence="12" id="KW-1185">Reference proteome</keyword>
<evidence type="ECO:0000259" key="10">
    <source>
        <dbReference type="Pfam" id="PF04290"/>
    </source>
</evidence>
<keyword evidence="4" id="KW-0997">Cell inner membrane</keyword>
<dbReference type="RefSeq" id="WP_101184428.1">
    <property type="nucleotide sequence ID" value="NZ_CP031218.1"/>
</dbReference>
<dbReference type="EMBL" id="NXIF01000022">
    <property type="protein sequence ID" value="PKI81171.1"/>
    <property type="molecule type" value="Genomic_DNA"/>
</dbReference>
<dbReference type="KEGG" id="ahs:AHALO_0959"/>
<sequence length="161" mass="18115">MNILSNFIDRLSKGGAYLSGLLLIILVSLILLEIFLRSFFDISTMIADEYSGYLYLASIFFGLAYTFSSDSHIRINIVTSKLSKKANKKIDIFAAVITLGVLLFAFYRTVLLTYDSYEFEMVSENVSETPIYLTQLAMPLGIAIFILAVILFIFKGFTHDS</sequence>
<evidence type="ECO:0000256" key="3">
    <source>
        <dbReference type="ARBA" id="ARBA00022475"/>
    </source>
</evidence>